<comment type="caution">
    <text evidence="4">The sequence shown here is derived from an EMBL/GenBank/DDBJ whole genome shotgun (WGS) entry which is preliminary data.</text>
</comment>
<organism evidence="4 5">
    <name type="scientific">Plantactinospora siamensis</name>
    <dbReference type="NCBI Taxonomy" id="555372"/>
    <lineage>
        <taxon>Bacteria</taxon>
        <taxon>Bacillati</taxon>
        <taxon>Actinomycetota</taxon>
        <taxon>Actinomycetes</taxon>
        <taxon>Micromonosporales</taxon>
        <taxon>Micromonosporaceae</taxon>
        <taxon>Plantactinospora</taxon>
    </lineage>
</organism>
<accession>A0ABV6P2R7</accession>
<dbReference type="InterPro" id="IPR027417">
    <property type="entry name" value="P-loop_NTPase"/>
</dbReference>
<keyword evidence="4" id="KW-0067">ATP-binding</keyword>
<gene>
    <name evidence="4" type="ORF">ACFFHU_24695</name>
</gene>
<dbReference type="PROSITE" id="PS50893">
    <property type="entry name" value="ABC_TRANSPORTER_2"/>
    <property type="match status" value="1"/>
</dbReference>
<dbReference type="InterPro" id="IPR003439">
    <property type="entry name" value="ABC_transporter-like_ATP-bd"/>
</dbReference>
<dbReference type="EMBL" id="JBHLUE010000020">
    <property type="protein sequence ID" value="MFC0567325.1"/>
    <property type="molecule type" value="Genomic_DNA"/>
</dbReference>
<keyword evidence="1" id="KW-0813">Transport</keyword>
<feature type="region of interest" description="Disordered" evidence="2">
    <location>
        <begin position="203"/>
        <end position="247"/>
    </location>
</feature>
<feature type="domain" description="ABC transporter" evidence="3">
    <location>
        <begin position="1"/>
        <end position="229"/>
    </location>
</feature>
<name>A0ABV6P2R7_9ACTN</name>
<evidence type="ECO:0000256" key="1">
    <source>
        <dbReference type="ARBA" id="ARBA00022448"/>
    </source>
</evidence>
<sequence length="247" mass="24897">MRATLQLDGLVAAPGTGPVGVLVQPGELVAVVARPPVGTALARVVLGLAAPLAGRVRVGGRDVTALPPAGRQVGYVPAGGGLLPHLSVRSNIGYGQRRREEVHAVIDEWIDTVVDRLELAPSLRLLPHQLNEAQRFRVALARAAAGLPEVLVVDLPAPADGADRLPELLSRIAPRDSAGVAALACLADTVALDGVTRRVAVPAAGDAAPPPDAPAPPAGNPAPPAGNPAPLADDPGPPAADAGPVDR</sequence>
<dbReference type="SUPFAM" id="SSF52540">
    <property type="entry name" value="P-loop containing nucleoside triphosphate hydrolases"/>
    <property type="match status" value="1"/>
</dbReference>
<feature type="compositionally biased region" description="Pro residues" evidence="2">
    <location>
        <begin position="208"/>
        <end position="227"/>
    </location>
</feature>
<keyword evidence="5" id="KW-1185">Reference proteome</keyword>
<dbReference type="InterPro" id="IPR050093">
    <property type="entry name" value="ABC_SmlMolc_Importer"/>
</dbReference>
<feature type="compositionally biased region" description="Low complexity" evidence="2">
    <location>
        <begin position="228"/>
        <end position="247"/>
    </location>
</feature>
<evidence type="ECO:0000313" key="5">
    <source>
        <dbReference type="Proteomes" id="UP001589894"/>
    </source>
</evidence>
<dbReference type="Proteomes" id="UP001589894">
    <property type="component" value="Unassembled WGS sequence"/>
</dbReference>
<dbReference type="Gene3D" id="3.40.50.300">
    <property type="entry name" value="P-loop containing nucleotide triphosphate hydrolases"/>
    <property type="match status" value="1"/>
</dbReference>
<evidence type="ECO:0000259" key="3">
    <source>
        <dbReference type="PROSITE" id="PS50893"/>
    </source>
</evidence>
<proteinExistence type="predicted"/>
<dbReference type="Pfam" id="PF00005">
    <property type="entry name" value="ABC_tran"/>
    <property type="match status" value="1"/>
</dbReference>
<evidence type="ECO:0000313" key="4">
    <source>
        <dbReference type="EMBL" id="MFC0567325.1"/>
    </source>
</evidence>
<dbReference type="RefSeq" id="WP_377342619.1">
    <property type="nucleotide sequence ID" value="NZ_JBHLUE010000020.1"/>
</dbReference>
<dbReference type="PANTHER" id="PTHR42781:SF4">
    <property type="entry name" value="SPERMIDINE_PUTRESCINE IMPORT ATP-BINDING PROTEIN POTA"/>
    <property type="match status" value="1"/>
</dbReference>
<reference evidence="4 5" key="1">
    <citation type="submission" date="2024-09" db="EMBL/GenBank/DDBJ databases">
        <authorList>
            <person name="Sun Q."/>
            <person name="Mori K."/>
        </authorList>
    </citation>
    <scope>NUCLEOTIDE SEQUENCE [LARGE SCALE GENOMIC DNA]</scope>
    <source>
        <strain evidence="4 5">TBRC 2205</strain>
    </source>
</reference>
<dbReference type="PANTHER" id="PTHR42781">
    <property type="entry name" value="SPERMIDINE/PUTRESCINE IMPORT ATP-BINDING PROTEIN POTA"/>
    <property type="match status" value="1"/>
</dbReference>
<protein>
    <submittedName>
        <fullName evidence="4">ATP-binding cassette domain-containing protein</fullName>
    </submittedName>
</protein>
<keyword evidence="4" id="KW-0547">Nucleotide-binding</keyword>
<evidence type="ECO:0000256" key="2">
    <source>
        <dbReference type="SAM" id="MobiDB-lite"/>
    </source>
</evidence>
<dbReference type="GO" id="GO:0005524">
    <property type="term" value="F:ATP binding"/>
    <property type="evidence" value="ECO:0007669"/>
    <property type="project" value="UniProtKB-KW"/>
</dbReference>